<accession>I3SYE2</accession>
<proteinExistence type="evidence at transcript level"/>
<sequence>MPLFFRHIYLVKTLYYALEVEKQSFSQFGLVKLMSLVIVDLIFVHKISYFGECMNWSRLWRRPFVVS</sequence>
<organism evidence="1">
    <name type="scientific">Medicago truncatula</name>
    <name type="common">Barrel medic</name>
    <name type="synonym">Medicago tribuloides</name>
    <dbReference type="NCBI Taxonomy" id="3880"/>
    <lineage>
        <taxon>Eukaryota</taxon>
        <taxon>Viridiplantae</taxon>
        <taxon>Streptophyta</taxon>
        <taxon>Embryophyta</taxon>
        <taxon>Tracheophyta</taxon>
        <taxon>Spermatophyta</taxon>
        <taxon>Magnoliopsida</taxon>
        <taxon>eudicotyledons</taxon>
        <taxon>Gunneridae</taxon>
        <taxon>Pentapetalae</taxon>
        <taxon>rosids</taxon>
        <taxon>fabids</taxon>
        <taxon>Fabales</taxon>
        <taxon>Fabaceae</taxon>
        <taxon>Papilionoideae</taxon>
        <taxon>50 kb inversion clade</taxon>
        <taxon>NPAAA clade</taxon>
        <taxon>Hologalegina</taxon>
        <taxon>IRL clade</taxon>
        <taxon>Trifolieae</taxon>
        <taxon>Medicago</taxon>
    </lineage>
</organism>
<dbReference type="EMBL" id="BT145490">
    <property type="protein sequence ID" value="AFK45284.1"/>
    <property type="molecule type" value="mRNA"/>
</dbReference>
<protein>
    <submittedName>
        <fullName evidence="1">Uncharacterized protein</fullName>
    </submittedName>
</protein>
<name>I3SYE2_MEDTR</name>
<evidence type="ECO:0000313" key="1">
    <source>
        <dbReference type="EMBL" id="AFK45284.1"/>
    </source>
</evidence>
<reference evidence="1" key="1">
    <citation type="submission" date="2012-05" db="EMBL/GenBank/DDBJ databases">
        <authorList>
            <person name="Krishnakumar V."/>
            <person name="Cheung F."/>
            <person name="Xiao Y."/>
            <person name="Chan A."/>
            <person name="Moskal W.A."/>
            <person name="Town C.D."/>
        </authorList>
    </citation>
    <scope>NUCLEOTIDE SEQUENCE</scope>
</reference>
<dbReference type="AlphaFoldDB" id="I3SYE2"/>